<keyword evidence="3" id="KW-1185">Reference proteome</keyword>
<feature type="transmembrane region" description="Helical" evidence="1">
    <location>
        <begin position="20"/>
        <end position="41"/>
    </location>
</feature>
<evidence type="ECO:0000256" key="1">
    <source>
        <dbReference type="SAM" id="Phobius"/>
    </source>
</evidence>
<name>A0AAJ5ZCV4_9CHLR</name>
<evidence type="ECO:0008006" key="4">
    <source>
        <dbReference type="Google" id="ProtNLM"/>
    </source>
</evidence>
<protein>
    <recommendedName>
        <fullName evidence="4">DUF2568 domain-containing protein</fullName>
    </recommendedName>
</protein>
<sequence>MSKSEDTTRATKFDNPLDTVLSGASRFAIEVVAWVAGPWAAADLTGNWLMTIPALAILVALPGVFSTTGDKKHVVVAVPGPVRLLIEIFLAVVAIASAAIVWTFIGGIIVTVVAAIMFVAGAKRAKWLFSNKPPRWPSPSD</sequence>
<reference evidence="3" key="2">
    <citation type="submission" date="2023-06" db="EMBL/GenBank/DDBJ databases">
        <title>Pangenomics reveal diversification of enzyme families and niche specialization in globally abundant SAR202 bacteria.</title>
        <authorList>
            <person name="Saw J.H.W."/>
        </authorList>
    </citation>
    <scope>NUCLEOTIDE SEQUENCE [LARGE SCALE GENOMIC DNA]</scope>
    <source>
        <strain evidence="3">JH1073</strain>
    </source>
</reference>
<organism evidence="2 3">
    <name type="scientific">Candidatus Lucifugimonas marina</name>
    <dbReference type="NCBI Taxonomy" id="3038979"/>
    <lineage>
        <taxon>Bacteria</taxon>
        <taxon>Bacillati</taxon>
        <taxon>Chloroflexota</taxon>
        <taxon>Dehalococcoidia</taxon>
        <taxon>SAR202 cluster</taxon>
        <taxon>Candidatus Lucifugimonadales</taxon>
        <taxon>Candidatus Lucifugimonadaceae</taxon>
        <taxon>Candidatus Lucifugimonas</taxon>
    </lineage>
</organism>
<feature type="transmembrane region" description="Helical" evidence="1">
    <location>
        <begin position="48"/>
        <end position="68"/>
    </location>
</feature>
<feature type="transmembrane region" description="Helical" evidence="1">
    <location>
        <begin position="88"/>
        <end position="120"/>
    </location>
</feature>
<evidence type="ECO:0000313" key="3">
    <source>
        <dbReference type="Proteomes" id="UP001219901"/>
    </source>
</evidence>
<keyword evidence="1" id="KW-1133">Transmembrane helix</keyword>
<accession>A0AAJ5ZCV4</accession>
<keyword evidence="1" id="KW-0472">Membrane</keyword>
<reference evidence="2 3" key="1">
    <citation type="submission" date="2019-11" db="EMBL/GenBank/DDBJ databases">
        <authorList>
            <person name="Cho J.-C."/>
        </authorList>
    </citation>
    <scope>NUCLEOTIDE SEQUENCE [LARGE SCALE GENOMIC DNA]</scope>
    <source>
        <strain evidence="2 3">JH1073</strain>
    </source>
</reference>
<dbReference type="Proteomes" id="UP001219901">
    <property type="component" value="Chromosome"/>
</dbReference>
<proteinExistence type="predicted"/>
<gene>
    <name evidence="2" type="ORF">GKO48_05230</name>
</gene>
<dbReference type="RefSeq" id="WP_342822331.1">
    <property type="nucleotide sequence ID" value="NZ_CP046146.1"/>
</dbReference>
<evidence type="ECO:0000313" key="2">
    <source>
        <dbReference type="EMBL" id="WFG39042.1"/>
    </source>
</evidence>
<dbReference type="EMBL" id="CP046147">
    <property type="protein sequence ID" value="WFG39042.1"/>
    <property type="molecule type" value="Genomic_DNA"/>
</dbReference>
<keyword evidence="1" id="KW-0812">Transmembrane</keyword>
<dbReference type="AlphaFoldDB" id="A0AAJ5ZCV4"/>